<proteinExistence type="predicted"/>
<feature type="non-terminal residue" evidence="1">
    <location>
        <position position="186"/>
    </location>
</feature>
<name>A0A835HFI9_9MAGN</name>
<protein>
    <submittedName>
        <fullName evidence="1">Uncharacterized protein</fullName>
    </submittedName>
</protein>
<dbReference type="Proteomes" id="UP000631114">
    <property type="component" value="Unassembled WGS sequence"/>
</dbReference>
<organism evidence="1 2">
    <name type="scientific">Coptis chinensis</name>
    <dbReference type="NCBI Taxonomy" id="261450"/>
    <lineage>
        <taxon>Eukaryota</taxon>
        <taxon>Viridiplantae</taxon>
        <taxon>Streptophyta</taxon>
        <taxon>Embryophyta</taxon>
        <taxon>Tracheophyta</taxon>
        <taxon>Spermatophyta</taxon>
        <taxon>Magnoliopsida</taxon>
        <taxon>Ranunculales</taxon>
        <taxon>Ranunculaceae</taxon>
        <taxon>Coptidoideae</taxon>
        <taxon>Coptis</taxon>
    </lineage>
</organism>
<sequence>MSVVNDEILRRHFLELTTNFLAPFGPYLRATTPFEEASPFFVPPPLPTFNADEFLESLSARGAGKFHVITKVTTVTESLIWYVSGHFYSRALLKGHNFMPWFQRRRPFLNKNIIDYGGRRVVQTLWLCAKKLKGDLQVVFKVLPKDMQQLLLFNPQTAALLQGGLEVTKVPGHPSIQVEVVSPHSP</sequence>
<dbReference type="InterPro" id="IPR024224">
    <property type="entry name" value="DENND6"/>
</dbReference>
<accession>A0A835HFI9</accession>
<comment type="caution">
    <text evidence="1">The sequence shown here is derived from an EMBL/GenBank/DDBJ whole genome shotgun (WGS) entry which is preliminary data.</text>
</comment>
<dbReference type="GO" id="GO:0005085">
    <property type="term" value="F:guanyl-nucleotide exchange factor activity"/>
    <property type="evidence" value="ECO:0007669"/>
    <property type="project" value="InterPro"/>
</dbReference>
<evidence type="ECO:0000313" key="1">
    <source>
        <dbReference type="EMBL" id="KAF9595918.1"/>
    </source>
</evidence>
<dbReference type="OrthoDB" id="10265409at2759"/>
<dbReference type="PANTHER" id="PTHR13677:SF0">
    <property type="entry name" value="LD41638P"/>
    <property type="match status" value="1"/>
</dbReference>
<dbReference type="GO" id="GO:0055037">
    <property type="term" value="C:recycling endosome"/>
    <property type="evidence" value="ECO:0007669"/>
    <property type="project" value="TreeGrafter"/>
</dbReference>
<gene>
    <name evidence="1" type="ORF">IFM89_006199</name>
</gene>
<keyword evidence="2" id="KW-1185">Reference proteome</keyword>
<dbReference type="AlphaFoldDB" id="A0A835HFI9"/>
<reference evidence="1 2" key="1">
    <citation type="submission" date="2020-10" db="EMBL/GenBank/DDBJ databases">
        <title>The Coptis chinensis genome and diversification of protoberbering-type alkaloids.</title>
        <authorList>
            <person name="Wang B."/>
            <person name="Shu S."/>
            <person name="Song C."/>
            <person name="Liu Y."/>
        </authorList>
    </citation>
    <scope>NUCLEOTIDE SEQUENCE [LARGE SCALE GENOMIC DNA]</scope>
    <source>
        <strain evidence="1">HL-2020</strain>
        <tissue evidence="1">Leaf</tissue>
    </source>
</reference>
<dbReference type="PANTHER" id="PTHR13677">
    <property type="entry name" value="LD41638P"/>
    <property type="match status" value="1"/>
</dbReference>
<dbReference type="EMBL" id="JADFTS010000007">
    <property type="protein sequence ID" value="KAF9595918.1"/>
    <property type="molecule type" value="Genomic_DNA"/>
</dbReference>
<evidence type="ECO:0000313" key="2">
    <source>
        <dbReference type="Proteomes" id="UP000631114"/>
    </source>
</evidence>